<sequence length="142" mass="15307">MAALLRLVAWLLAAAVTLVTLGPEDVRPYPVLGQQGDHALAFLLIGIFFGLAYPQRRWTGSAVAVALIGLLEFMQLWVPGRHARFEDFVVDALSVCFGFAGSAAANWMMAQLRPGSRRGADLQTARLPKAGDTSAAVADQRR</sequence>
<proteinExistence type="predicted"/>
<feature type="transmembrane region" description="Helical" evidence="1">
    <location>
        <begin position="37"/>
        <end position="53"/>
    </location>
</feature>
<gene>
    <name evidence="2" type="ORF">AB8Z38_34215</name>
</gene>
<keyword evidence="1" id="KW-0812">Transmembrane</keyword>
<organism evidence="2">
    <name type="scientific">Bradyrhizobium sp. LLZ17</name>
    <dbReference type="NCBI Taxonomy" id="3239388"/>
    <lineage>
        <taxon>Bacteria</taxon>
        <taxon>Pseudomonadati</taxon>
        <taxon>Pseudomonadota</taxon>
        <taxon>Alphaproteobacteria</taxon>
        <taxon>Hyphomicrobiales</taxon>
        <taxon>Nitrobacteraceae</taxon>
        <taxon>Bradyrhizobium</taxon>
    </lineage>
</organism>
<keyword evidence="1" id="KW-0472">Membrane</keyword>
<accession>A0AB39XU36</accession>
<feature type="transmembrane region" description="Helical" evidence="1">
    <location>
        <begin position="60"/>
        <end position="78"/>
    </location>
</feature>
<protein>
    <submittedName>
        <fullName evidence="2">VanZ family protein</fullName>
    </submittedName>
</protein>
<dbReference type="EMBL" id="CP165734">
    <property type="protein sequence ID" value="XDV61337.1"/>
    <property type="molecule type" value="Genomic_DNA"/>
</dbReference>
<dbReference type="PIRSF" id="PIRSF033367">
    <property type="entry name" value="UCP033367_VanZ"/>
    <property type="match status" value="1"/>
</dbReference>
<keyword evidence="1" id="KW-1133">Transmembrane helix</keyword>
<name>A0AB39XU36_9BRAD</name>
<reference evidence="2" key="1">
    <citation type="submission" date="2024-08" db="EMBL/GenBank/DDBJ databases">
        <authorList>
            <person name="Chaddad Z."/>
            <person name="Lamrabet M."/>
            <person name="Bouhnik O."/>
            <person name="Alami S."/>
            <person name="Wipf D."/>
            <person name="Courty P.E."/>
            <person name="Missbah El Idrissi M."/>
        </authorList>
    </citation>
    <scope>NUCLEOTIDE SEQUENCE</scope>
    <source>
        <strain evidence="2">LLZ17</strain>
    </source>
</reference>
<dbReference type="InterPro" id="IPR017015">
    <property type="entry name" value="UCP033367_VanZ"/>
</dbReference>
<dbReference type="AlphaFoldDB" id="A0AB39XU36"/>
<dbReference type="NCBIfam" id="NF037970">
    <property type="entry name" value="vanZ_1"/>
    <property type="match status" value="1"/>
</dbReference>
<dbReference type="RefSeq" id="WP_369726676.1">
    <property type="nucleotide sequence ID" value="NZ_CP165734.1"/>
</dbReference>
<feature type="transmembrane region" description="Helical" evidence="1">
    <location>
        <begin position="90"/>
        <end position="109"/>
    </location>
</feature>
<evidence type="ECO:0000256" key="1">
    <source>
        <dbReference type="SAM" id="Phobius"/>
    </source>
</evidence>
<evidence type="ECO:0000313" key="2">
    <source>
        <dbReference type="EMBL" id="XDV61337.1"/>
    </source>
</evidence>